<evidence type="ECO:0000313" key="1">
    <source>
        <dbReference type="EMBL" id="MDR6956383.1"/>
    </source>
</evidence>
<gene>
    <name evidence="1" type="ORF">J2W43_000346</name>
</gene>
<dbReference type="Proteomes" id="UP001252613">
    <property type="component" value="Unassembled WGS sequence"/>
</dbReference>
<accession>A0AAW8M3M0</accession>
<proteinExistence type="predicted"/>
<dbReference type="AlphaFoldDB" id="A0AAW8M3M0"/>
<organism evidence="1 2">
    <name type="scientific">Pseudomonas brassicacearum</name>
    <dbReference type="NCBI Taxonomy" id="930166"/>
    <lineage>
        <taxon>Bacteria</taxon>
        <taxon>Pseudomonadati</taxon>
        <taxon>Pseudomonadota</taxon>
        <taxon>Gammaproteobacteria</taxon>
        <taxon>Pseudomonadales</taxon>
        <taxon>Pseudomonadaceae</taxon>
        <taxon>Pseudomonas</taxon>
    </lineage>
</organism>
<dbReference type="EMBL" id="JAVDVC010000001">
    <property type="protein sequence ID" value="MDR6956383.1"/>
    <property type="molecule type" value="Genomic_DNA"/>
</dbReference>
<protein>
    <submittedName>
        <fullName evidence="1">Uncharacterized protein</fullName>
    </submittedName>
</protein>
<comment type="caution">
    <text evidence="1">The sequence shown here is derived from an EMBL/GenBank/DDBJ whole genome shotgun (WGS) entry which is preliminary data.</text>
</comment>
<reference evidence="1" key="1">
    <citation type="submission" date="2023-07" db="EMBL/GenBank/DDBJ databases">
        <title>Sorghum-associated microbial communities from plants grown in Nebraska, USA.</title>
        <authorList>
            <person name="Schachtman D."/>
        </authorList>
    </citation>
    <scope>NUCLEOTIDE SEQUENCE</scope>
    <source>
        <strain evidence="1">3432</strain>
    </source>
</reference>
<name>A0AAW8M3M0_9PSED</name>
<sequence length="311" mass="34207">MIAWFEPQGLFVFHCCLLRKRCSFLRGERRFFLGLVFREGIVCVYIRCCGNGCLGFRPYGGSLSKSAKVTKALFAPPLGASPRLGMPALRHCSVGRREGPSMVQRGYLGIHAEVPTAQCLRSAIVVNGAPRSTSAARRPESRPGSFGRTPIQLWERACSRRRPDSRPVSCGCTLIPLWERACLRRRPDSRPVSCGCTPIPLWERACLRRRPESRPGSCGCTPIPLCELARDGDGSVNEDVECSGLFASKLAPTGETRSYPKPGRLSGRLVFDFDLGRPINHDGRSEGTPSLGEVPSGGAERFWLLLALFQK</sequence>
<evidence type="ECO:0000313" key="2">
    <source>
        <dbReference type="Proteomes" id="UP001252613"/>
    </source>
</evidence>